<feature type="compositionally biased region" description="Basic residues" evidence="1">
    <location>
        <begin position="86"/>
        <end position="108"/>
    </location>
</feature>
<sequence length="372" mass="40059">DQPRSERHRVGVARHRRGHRRQITRRVAPTPPDAGRPGRGGGRDHRQGHGRLRRAGLHRRGTGHRLGRTRPGDRCLGRRDGQRSPGRLRRDVRPRRPPRHDRGRRLRRPGLGGAWRGHRAGPRARGAGPRARSPRPAGGPCRRPPADERRRPGGRRPDDGGGVRTGPSLLADGGRLARCGAAGPGRLASRGGGSRLRSDADERAYRGGSGAKGARPRGMGRVRAGAAAGAPGARRGIPRPLGEPAADLRGVVAPPGALHAGPVALVPGRGHGDGRGRRGARRRIPRRRRLGPDRGRAAPVAEPGRRRRPAGPRLPGILGARGATRRARRRRPEPDRRDPALRTGGDARHPRLRGLREGVAPRSRARRARGGV</sequence>
<reference evidence="2" key="1">
    <citation type="submission" date="2020-02" db="EMBL/GenBank/DDBJ databases">
        <authorList>
            <person name="Meier V. D."/>
        </authorList>
    </citation>
    <scope>NUCLEOTIDE SEQUENCE</scope>
    <source>
        <strain evidence="2">AVDCRST_MAG49</strain>
    </source>
</reference>
<feature type="non-terminal residue" evidence="2">
    <location>
        <position position="372"/>
    </location>
</feature>
<accession>A0A6J4VDA3</accession>
<feature type="compositionally biased region" description="Basic and acidic residues" evidence="1">
    <location>
        <begin position="144"/>
        <end position="161"/>
    </location>
</feature>
<organism evidence="2">
    <name type="scientific">uncultured Thermomicrobiales bacterium</name>
    <dbReference type="NCBI Taxonomy" id="1645740"/>
    <lineage>
        <taxon>Bacteria</taxon>
        <taxon>Pseudomonadati</taxon>
        <taxon>Thermomicrobiota</taxon>
        <taxon>Thermomicrobia</taxon>
        <taxon>Thermomicrobiales</taxon>
        <taxon>environmental samples</taxon>
    </lineage>
</organism>
<name>A0A6J4VDA3_9BACT</name>
<feature type="compositionally biased region" description="Low complexity" evidence="1">
    <location>
        <begin position="221"/>
        <end position="240"/>
    </location>
</feature>
<gene>
    <name evidence="2" type="ORF">AVDCRST_MAG49-4233</name>
</gene>
<feature type="non-terminal residue" evidence="2">
    <location>
        <position position="1"/>
    </location>
</feature>
<feature type="compositionally biased region" description="Low complexity" evidence="1">
    <location>
        <begin position="311"/>
        <end position="322"/>
    </location>
</feature>
<feature type="compositionally biased region" description="Basic residues" evidence="1">
    <location>
        <begin position="363"/>
        <end position="372"/>
    </location>
</feature>
<feature type="compositionally biased region" description="Basic and acidic residues" evidence="1">
    <location>
        <begin position="332"/>
        <end position="349"/>
    </location>
</feature>
<feature type="compositionally biased region" description="Basic residues" evidence="1">
    <location>
        <begin position="10"/>
        <end position="24"/>
    </location>
</feature>
<proteinExistence type="predicted"/>
<feature type="region of interest" description="Disordered" evidence="1">
    <location>
        <begin position="1"/>
        <end position="372"/>
    </location>
</feature>
<dbReference type="EMBL" id="CADCWG010000303">
    <property type="protein sequence ID" value="CAA9575999.1"/>
    <property type="molecule type" value="Genomic_DNA"/>
</dbReference>
<feature type="compositionally biased region" description="Low complexity" evidence="1">
    <location>
        <begin position="180"/>
        <end position="189"/>
    </location>
</feature>
<evidence type="ECO:0000256" key="1">
    <source>
        <dbReference type="SAM" id="MobiDB-lite"/>
    </source>
</evidence>
<evidence type="ECO:0000313" key="2">
    <source>
        <dbReference type="EMBL" id="CAA9575999.1"/>
    </source>
</evidence>
<feature type="compositionally biased region" description="Basic and acidic residues" evidence="1">
    <location>
        <begin position="70"/>
        <end position="82"/>
    </location>
</feature>
<protein>
    <submittedName>
        <fullName evidence="2">Uncharacterized protein</fullName>
    </submittedName>
</protein>
<feature type="compositionally biased region" description="Basic residues" evidence="1">
    <location>
        <begin position="277"/>
        <end position="289"/>
    </location>
</feature>
<feature type="compositionally biased region" description="Low complexity" evidence="1">
    <location>
        <begin position="123"/>
        <end position="141"/>
    </location>
</feature>
<feature type="compositionally biased region" description="Basic residues" evidence="1">
    <location>
        <begin position="48"/>
        <end position="68"/>
    </location>
</feature>
<dbReference type="AlphaFoldDB" id="A0A6J4VDA3"/>
<feature type="compositionally biased region" description="Basic and acidic residues" evidence="1">
    <location>
        <begin position="196"/>
        <end position="205"/>
    </location>
</feature>